<evidence type="ECO:0000259" key="4">
    <source>
        <dbReference type="PROSITE" id="PS50932"/>
    </source>
</evidence>
<dbReference type="Proteomes" id="UP000230821">
    <property type="component" value="Unassembled WGS sequence"/>
</dbReference>
<dbReference type="CDD" id="cd01392">
    <property type="entry name" value="HTH_LacI"/>
    <property type="match status" value="1"/>
</dbReference>
<protein>
    <submittedName>
        <fullName evidence="5">LacI family transcriptional regulator</fullName>
    </submittedName>
</protein>
<dbReference type="InterPro" id="IPR001761">
    <property type="entry name" value="Peripla_BP/Lac1_sug-bd_dom"/>
</dbReference>
<keyword evidence="3" id="KW-0804">Transcription</keyword>
<keyword evidence="1" id="KW-0805">Transcription regulation</keyword>
<dbReference type="SUPFAM" id="SSF53822">
    <property type="entry name" value="Periplasmic binding protein-like I"/>
    <property type="match status" value="1"/>
</dbReference>
<dbReference type="PANTHER" id="PTHR30146:SF109">
    <property type="entry name" value="HTH-TYPE TRANSCRIPTIONAL REGULATOR GALS"/>
    <property type="match status" value="1"/>
</dbReference>
<dbReference type="EMBL" id="PDSK01000027">
    <property type="protein sequence ID" value="PIE36012.1"/>
    <property type="molecule type" value="Genomic_DNA"/>
</dbReference>
<evidence type="ECO:0000313" key="5">
    <source>
        <dbReference type="EMBL" id="PIE36012.1"/>
    </source>
</evidence>
<dbReference type="SUPFAM" id="SSF47413">
    <property type="entry name" value="lambda repressor-like DNA-binding domains"/>
    <property type="match status" value="1"/>
</dbReference>
<dbReference type="PANTHER" id="PTHR30146">
    <property type="entry name" value="LACI-RELATED TRANSCRIPTIONAL REPRESSOR"/>
    <property type="match status" value="1"/>
</dbReference>
<dbReference type="Gene3D" id="1.10.260.40">
    <property type="entry name" value="lambda repressor-like DNA-binding domains"/>
    <property type="match status" value="1"/>
</dbReference>
<reference evidence="5 6" key="1">
    <citation type="submission" date="2017-10" db="EMBL/GenBank/DDBJ databases">
        <title>Novel microbial diversity and functional potential in the marine mammal oral microbiome.</title>
        <authorList>
            <person name="Dudek N.K."/>
            <person name="Sun C.L."/>
            <person name="Burstein D."/>
            <person name="Kantor R.S."/>
            <person name="Aliaga Goltsman D.S."/>
            <person name="Bik E.M."/>
            <person name="Thomas B.C."/>
            <person name="Banfield J.F."/>
            <person name="Relman D.A."/>
        </authorList>
    </citation>
    <scope>NUCLEOTIDE SEQUENCE [LARGE SCALE GENOMIC DNA]</scope>
    <source>
        <strain evidence="5">DOLJORAL78_47_16</strain>
    </source>
</reference>
<dbReference type="AlphaFoldDB" id="A0A2G6KLU5"/>
<dbReference type="Pfam" id="PF00356">
    <property type="entry name" value="LacI"/>
    <property type="match status" value="1"/>
</dbReference>
<proteinExistence type="predicted"/>
<feature type="domain" description="HTH lacI-type" evidence="4">
    <location>
        <begin position="7"/>
        <end position="50"/>
    </location>
</feature>
<dbReference type="Pfam" id="PF00532">
    <property type="entry name" value="Peripla_BP_1"/>
    <property type="match status" value="1"/>
</dbReference>
<evidence type="ECO:0000313" key="6">
    <source>
        <dbReference type="Proteomes" id="UP000230821"/>
    </source>
</evidence>
<dbReference type="PROSITE" id="PS00356">
    <property type="entry name" value="HTH_LACI_1"/>
    <property type="match status" value="1"/>
</dbReference>
<sequence>METSKAPTIHDVAQLARVSLSTVSRVLNDYEAVNPQTRERVETAIKKLNYEKSKSDTVKPGRKKKTVGLIIPDIVDPFYPLLIKGIEQVAKIHGYHLILCDSENDISMEEQHIDNLYERGVDGVILIPSPETTSVENLVKSGLPFVFLNRFLEMEGASYVVSDNEEGAYQAIKYLLKLGHRQIVHLSGPQAFSTEKSRITGCKRALAEEGLQCEKDLYIEGNYGLEDAYAQIKALLQKNVSFTAIFAANDMMAFGAKQALKEHGLNIPDDISLVGYDDICFSSVIALTTVAQPSYEMGRNAMVLLIDFIEGRVSSPQQIVLRPSMIIRESCQRH</sequence>
<organism evidence="5 6">
    <name type="scientific">candidate division KSB3 bacterium</name>
    <dbReference type="NCBI Taxonomy" id="2044937"/>
    <lineage>
        <taxon>Bacteria</taxon>
        <taxon>candidate division KSB3</taxon>
    </lineage>
</organism>
<dbReference type="PRINTS" id="PR00036">
    <property type="entry name" value="HTHLACI"/>
</dbReference>
<dbReference type="InterPro" id="IPR028082">
    <property type="entry name" value="Peripla_BP_I"/>
</dbReference>
<dbReference type="CDD" id="cd06267">
    <property type="entry name" value="PBP1_LacI_sugar_binding-like"/>
    <property type="match status" value="1"/>
</dbReference>
<dbReference type="GO" id="GO:0000976">
    <property type="term" value="F:transcription cis-regulatory region binding"/>
    <property type="evidence" value="ECO:0007669"/>
    <property type="project" value="TreeGrafter"/>
</dbReference>
<keyword evidence="2" id="KW-0238">DNA-binding</keyword>
<dbReference type="SMART" id="SM00354">
    <property type="entry name" value="HTH_LACI"/>
    <property type="match status" value="1"/>
</dbReference>
<evidence type="ECO:0000256" key="1">
    <source>
        <dbReference type="ARBA" id="ARBA00023015"/>
    </source>
</evidence>
<gene>
    <name evidence="5" type="ORF">CSA56_01730</name>
</gene>
<evidence type="ECO:0000256" key="3">
    <source>
        <dbReference type="ARBA" id="ARBA00023163"/>
    </source>
</evidence>
<accession>A0A2G6KLU5</accession>
<evidence type="ECO:0000256" key="2">
    <source>
        <dbReference type="ARBA" id="ARBA00023125"/>
    </source>
</evidence>
<dbReference type="GO" id="GO:0003700">
    <property type="term" value="F:DNA-binding transcription factor activity"/>
    <property type="evidence" value="ECO:0007669"/>
    <property type="project" value="TreeGrafter"/>
</dbReference>
<dbReference type="Gene3D" id="3.40.50.2300">
    <property type="match status" value="2"/>
</dbReference>
<dbReference type="PROSITE" id="PS50932">
    <property type="entry name" value="HTH_LACI_2"/>
    <property type="match status" value="1"/>
</dbReference>
<dbReference type="InterPro" id="IPR000843">
    <property type="entry name" value="HTH_LacI"/>
</dbReference>
<comment type="caution">
    <text evidence="5">The sequence shown here is derived from an EMBL/GenBank/DDBJ whole genome shotgun (WGS) entry which is preliminary data.</text>
</comment>
<name>A0A2G6KLU5_9BACT</name>
<dbReference type="InterPro" id="IPR010982">
    <property type="entry name" value="Lambda_DNA-bd_dom_sf"/>
</dbReference>